<evidence type="ECO:0000256" key="4">
    <source>
        <dbReference type="SAM" id="SignalP"/>
    </source>
</evidence>
<dbReference type="PROSITE" id="PS51257">
    <property type="entry name" value="PROKAR_LIPOPROTEIN"/>
    <property type="match status" value="1"/>
</dbReference>
<evidence type="ECO:0000313" key="7">
    <source>
        <dbReference type="Proteomes" id="UP001596306"/>
    </source>
</evidence>
<comment type="subcellular location">
    <subcellularLocation>
        <location evidence="1">Cell envelope</location>
    </subcellularLocation>
</comment>
<feature type="signal peptide" evidence="4">
    <location>
        <begin position="1"/>
        <end position="20"/>
    </location>
</feature>
<feature type="chain" id="PRO_5045103295" evidence="4">
    <location>
        <begin position="21"/>
        <end position="337"/>
    </location>
</feature>
<keyword evidence="3 4" id="KW-0732">Signal</keyword>
<evidence type="ECO:0000256" key="2">
    <source>
        <dbReference type="ARBA" id="ARBA00007639"/>
    </source>
</evidence>
<evidence type="ECO:0000256" key="3">
    <source>
        <dbReference type="ARBA" id="ARBA00022729"/>
    </source>
</evidence>
<organism evidence="6 7">
    <name type="scientific">Luethyella okanaganae</name>
    <dbReference type="NCBI Taxonomy" id="69372"/>
    <lineage>
        <taxon>Bacteria</taxon>
        <taxon>Bacillati</taxon>
        <taxon>Actinomycetota</taxon>
        <taxon>Actinomycetes</taxon>
        <taxon>Micrococcales</taxon>
        <taxon>Microbacteriaceae</taxon>
        <taxon>Luethyella</taxon>
    </lineage>
</organism>
<dbReference type="PANTHER" id="PTHR46847:SF1">
    <property type="entry name" value="D-ALLOSE-BINDING PERIPLASMIC PROTEIN-RELATED"/>
    <property type="match status" value="1"/>
</dbReference>
<evidence type="ECO:0000313" key="6">
    <source>
        <dbReference type="EMBL" id="MFC6356562.1"/>
    </source>
</evidence>
<sequence>MYKRIGAVLAAAVVLTGVTACEARPTASTPSGSAVSAEIPGPENVPSACPAAGGGKLQIGLVTPNLQALFFNQINTGAKTVADKAGVDLQIVSANDDAIQQSSAVDNLVAKKVQAIIVAAIDTEGIKPAIQRAAQAGVKIVAVDGIVHDPAISVQVGTSNAESGKQMGDFLAKLASNTGKVGVVGALNSTIQLERQKGFIDEIKSKGMTEGTVADGKNVQESAQSAAENLLTGSPDLKYVYATGEPALIGLVAGVTNQKAQSRVTVVGWDLSESAVNGLKSGFVKGVVQQNTFKFGYEAMGAAIKLSCGQSVEKTIPVPTQIVTPENVDSFAYYLKK</sequence>
<protein>
    <submittedName>
        <fullName evidence="6">Substrate-binding domain-containing protein</fullName>
    </submittedName>
</protein>
<dbReference type="Proteomes" id="UP001596306">
    <property type="component" value="Unassembled WGS sequence"/>
</dbReference>
<dbReference type="InterPro" id="IPR028082">
    <property type="entry name" value="Peripla_BP_I"/>
</dbReference>
<feature type="domain" description="Periplasmic binding protein" evidence="5">
    <location>
        <begin position="59"/>
        <end position="310"/>
    </location>
</feature>
<dbReference type="InterPro" id="IPR025997">
    <property type="entry name" value="SBP_2_dom"/>
</dbReference>
<comment type="caution">
    <text evidence="6">The sequence shown here is derived from an EMBL/GenBank/DDBJ whole genome shotgun (WGS) entry which is preliminary data.</text>
</comment>
<comment type="similarity">
    <text evidence="2">Belongs to the bacterial solute-binding protein 2 family.</text>
</comment>
<gene>
    <name evidence="6" type="ORF">ACFQB0_10630</name>
</gene>
<dbReference type="PANTHER" id="PTHR46847">
    <property type="entry name" value="D-ALLOSE-BINDING PERIPLASMIC PROTEIN-RELATED"/>
    <property type="match status" value="1"/>
</dbReference>
<dbReference type="Pfam" id="PF13407">
    <property type="entry name" value="Peripla_BP_4"/>
    <property type="match status" value="1"/>
</dbReference>
<keyword evidence="7" id="KW-1185">Reference proteome</keyword>
<dbReference type="EMBL" id="JBHSTP010000002">
    <property type="protein sequence ID" value="MFC6356562.1"/>
    <property type="molecule type" value="Genomic_DNA"/>
</dbReference>
<dbReference type="SUPFAM" id="SSF53822">
    <property type="entry name" value="Periplasmic binding protein-like I"/>
    <property type="match status" value="1"/>
</dbReference>
<proteinExistence type="inferred from homology"/>
<evidence type="ECO:0000256" key="1">
    <source>
        <dbReference type="ARBA" id="ARBA00004196"/>
    </source>
</evidence>
<accession>A0ABW1VG81</accession>
<dbReference type="Gene3D" id="3.40.50.2300">
    <property type="match status" value="2"/>
</dbReference>
<evidence type="ECO:0000259" key="5">
    <source>
        <dbReference type="Pfam" id="PF13407"/>
    </source>
</evidence>
<reference evidence="7" key="1">
    <citation type="journal article" date="2019" name="Int. J. Syst. Evol. Microbiol.">
        <title>The Global Catalogue of Microorganisms (GCM) 10K type strain sequencing project: providing services to taxonomists for standard genome sequencing and annotation.</title>
        <authorList>
            <consortium name="The Broad Institute Genomics Platform"/>
            <consortium name="The Broad Institute Genome Sequencing Center for Infectious Disease"/>
            <person name="Wu L."/>
            <person name="Ma J."/>
        </authorList>
    </citation>
    <scope>NUCLEOTIDE SEQUENCE [LARGE SCALE GENOMIC DNA]</scope>
    <source>
        <strain evidence="7">CCUG 43304</strain>
    </source>
</reference>
<dbReference type="RefSeq" id="WP_386731150.1">
    <property type="nucleotide sequence ID" value="NZ_JBHSTP010000002.1"/>
</dbReference>
<name>A0ABW1VG81_9MICO</name>